<organism evidence="24">
    <name type="scientific">hydrothermal vent metagenome</name>
    <dbReference type="NCBI Taxonomy" id="652676"/>
    <lineage>
        <taxon>unclassified sequences</taxon>
        <taxon>metagenomes</taxon>
        <taxon>ecological metagenomes</taxon>
    </lineage>
</organism>
<feature type="domain" description="YjeF N-terminal" evidence="23">
    <location>
        <begin position="11"/>
        <end position="217"/>
    </location>
</feature>
<evidence type="ECO:0000256" key="13">
    <source>
        <dbReference type="ARBA" id="ARBA00023027"/>
    </source>
</evidence>
<evidence type="ECO:0000256" key="19">
    <source>
        <dbReference type="ARBA" id="ARBA00048238"/>
    </source>
</evidence>
<comment type="cofactor">
    <cofactor evidence="3">
        <name>K(+)</name>
        <dbReference type="ChEBI" id="CHEBI:29103"/>
    </cofactor>
</comment>
<dbReference type="Gene3D" id="3.40.50.10260">
    <property type="entry name" value="YjeF N-terminal domain"/>
    <property type="match status" value="1"/>
</dbReference>
<feature type="domain" description="YjeF C-terminal" evidence="22">
    <location>
        <begin position="238"/>
        <end position="514"/>
    </location>
</feature>
<dbReference type="GO" id="GO:0052856">
    <property type="term" value="F:NAD(P)HX epimerase activity"/>
    <property type="evidence" value="ECO:0007669"/>
    <property type="project" value="UniProtKB-EC"/>
</dbReference>
<keyword evidence="21" id="KW-0472">Membrane</keyword>
<dbReference type="InterPro" id="IPR029056">
    <property type="entry name" value="Ribokinase-like"/>
</dbReference>
<dbReference type="GO" id="GO:0046872">
    <property type="term" value="F:metal ion binding"/>
    <property type="evidence" value="ECO:0007669"/>
    <property type="project" value="UniProtKB-KW"/>
</dbReference>
<dbReference type="EMBL" id="UOFL01000043">
    <property type="protein sequence ID" value="VAW73329.1"/>
    <property type="molecule type" value="Genomic_DNA"/>
</dbReference>
<evidence type="ECO:0000256" key="16">
    <source>
        <dbReference type="ARBA" id="ARBA00023268"/>
    </source>
</evidence>
<evidence type="ECO:0000313" key="24">
    <source>
        <dbReference type="EMBL" id="VAW73329.1"/>
    </source>
</evidence>
<dbReference type="InterPro" id="IPR004443">
    <property type="entry name" value="YjeF_N_dom"/>
</dbReference>
<dbReference type="PIRSF" id="PIRSF017184">
    <property type="entry name" value="Nnr"/>
    <property type="match status" value="1"/>
</dbReference>
<keyword evidence="12" id="KW-0630">Potassium</keyword>
<evidence type="ECO:0000256" key="21">
    <source>
        <dbReference type="SAM" id="Phobius"/>
    </source>
</evidence>
<evidence type="ECO:0000256" key="4">
    <source>
        <dbReference type="ARBA" id="ARBA00006001"/>
    </source>
</evidence>
<evidence type="ECO:0000256" key="11">
    <source>
        <dbReference type="ARBA" id="ARBA00022857"/>
    </source>
</evidence>
<protein>
    <recommendedName>
        <fullName evidence="18">Nicotinamide nucleotide repair protein</fullName>
        <ecNumber evidence="7">4.2.1.136</ecNumber>
        <ecNumber evidence="6">5.1.99.6</ecNumber>
    </recommendedName>
</protein>
<dbReference type="GO" id="GO:0052855">
    <property type="term" value="F:ADP-dependent NAD(P)H-hydrate dehydratase activity"/>
    <property type="evidence" value="ECO:0007669"/>
    <property type="project" value="UniProtKB-EC"/>
</dbReference>
<keyword evidence="15 24" id="KW-0456">Lyase</keyword>
<evidence type="ECO:0000256" key="6">
    <source>
        <dbReference type="ARBA" id="ARBA00012228"/>
    </source>
</evidence>
<dbReference type="PANTHER" id="PTHR12592">
    <property type="entry name" value="ATP-DEPENDENT (S)-NAD(P)H-HYDRATE DEHYDRATASE FAMILY MEMBER"/>
    <property type="match status" value="1"/>
</dbReference>
<dbReference type="GO" id="GO:0005524">
    <property type="term" value="F:ATP binding"/>
    <property type="evidence" value="ECO:0007669"/>
    <property type="project" value="UniProtKB-KW"/>
</dbReference>
<dbReference type="Pfam" id="PF03853">
    <property type="entry name" value="YjeF_N"/>
    <property type="match status" value="1"/>
</dbReference>
<dbReference type="AlphaFoldDB" id="A0A3B0YGN7"/>
<comment type="catalytic activity">
    <reaction evidence="2">
        <text>(6R)-NADPHX = (6S)-NADPHX</text>
        <dbReference type="Rhea" id="RHEA:32227"/>
        <dbReference type="ChEBI" id="CHEBI:64076"/>
        <dbReference type="ChEBI" id="CHEBI:64077"/>
        <dbReference type="EC" id="5.1.99.6"/>
    </reaction>
</comment>
<comment type="similarity">
    <text evidence="5">In the C-terminal section; belongs to the NnrD/CARKD family.</text>
</comment>
<dbReference type="InterPro" id="IPR017953">
    <property type="entry name" value="Carbohydrate_kinase_pred_CS"/>
</dbReference>
<evidence type="ECO:0000256" key="3">
    <source>
        <dbReference type="ARBA" id="ARBA00001958"/>
    </source>
</evidence>
<dbReference type="Gene3D" id="3.40.1190.20">
    <property type="match status" value="1"/>
</dbReference>
<evidence type="ECO:0000256" key="20">
    <source>
        <dbReference type="ARBA" id="ARBA00049209"/>
    </source>
</evidence>
<evidence type="ECO:0000256" key="14">
    <source>
        <dbReference type="ARBA" id="ARBA00023235"/>
    </source>
</evidence>
<evidence type="ECO:0000256" key="9">
    <source>
        <dbReference type="ARBA" id="ARBA00022741"/>
    </source>
</evidence>
<evidence type="ECO:0000259" key="23">
    <source>
        <dbReference type="PROSITE" id="PS51385"/>
    </source>
</evidence>
<name>A0A3B0YGN7_9ZZZZ</name>
<evidence type="ECO:0000256" key="12">
    <source>
        <dbReference type="ARBA" id="ARBA00022958"/>
    </source>
</evidence>
<dbReference type="PROSITE" id="PS01049">
    <property type="entry name" value="YJEF_C_1"/>
    <property type="match status" value="1"/>
</dbReference>
<keyword evidence="21" id="KW-0812">Transmembrane</keyword>
<sequence length="514" mass="54148">MVNRLYTAEDIRQLDQLAITQQGISAYELMCRAAESAWRHLLQRWPELDSLIVVCGGGHNAGDGYVLARLAIAAGINVSLLQLSDSTLFKGDVLTAYNDFVAVQGVSEVFNAETQLRSPSEQTVLVDALLGTGLTRPVEGLWLQAVQLINQSGLAVLAMDIPSGLDADTGCELGTAVKADMTVTFIGAKQGMYTANGRDCCGKIILDCLGLQQSNDTNTDTDSVCASVSSDLATVKLLNKSCLKKIGPRWHSSHKGCHGHVLVVGGIAGFSGAVFLAAMAAMRVGAGLVSIATDPFHAALLDTQIPEVMCHAVSSRAELKVLLTQADVIVVGPGLGQQDWSRLMLEEVIQCEQPLVIDADALNLIGSDVSFNYQSTKHNRIMTPHPGEAATLLSASSAEVQQNRFASVIKLVERYQSTFVLKGSGSLVTPYDAKKPATTWVCPLGNPGMATAGMGDILSGVIASLLAQGLSVAEASKAGVLVHAYAGDLAATMGQRGLIASDLLSCLRTVVNNE</sequence>
<keyword evidence="8" id="KW-0479">Metal-binding</keyword>
<dbReference type="NCBIfam" id="TIGR00196">
    <property type="entry name" value="yjeF_cterm"/>
    <property type="match status" value="1"/>
</dbReference>
<keyword evidence="9" id="KW-0547">Nucleotide-binding</keyword>
<dbReference type="EC" id="5.1.99.6" evidence="6"/>
<keyword evidence="16" id="KW-0511">Multifunctional enzyme</keyword>
<dbReference type="NCBIfam" id="TIGR00197">
    <property type="entry name" value="yjeF_nterm"/>
    <property type="match status" value="1"/>
</dbReference>
<dbReference type="SUPFAM" id="SSF64153">
    <property type="entry name" value="YjeF N-terminal domain-like"/>
    <property type="match status" value="1"/>
</dbReference>
<evidence type="ECO:0000256" key="18">
    <source>
        <dbReference type="ARBA" id="ARBA00032624"/>
    </source>
</evidence>
<evidence type="ECO:0000256" key="8">
    <source>
        <dbReference type="ARBA" id="ARBA00022723"/>
    </source>
</evidence>
<dbReference type="HAMAP" id="MF_01965">
    <property type="entry name" value="NADHX_dehydratase"/>
    <property type="match status" value="1"/>
</dbReference>
<keyword evidence="14 24" id="KW-0413">Isomerase</keyword>
<comment type="catalytic activity">
    <reaction evidence="19">
        <text>(6S)-NADHX + ADP = AMP + phosphate + NADH + H(+)</text>
        <dbReference type="Rhea" id="RHEA:32223"/>
        <dbReference type="ChEBI" id="CHEBI:15378"/>
        <dbReference type="ChEBI" id="CHEBI:43474"/>
        <dbReference type="ChEBI" id="CHEBI:57945"/>
        <dbReference type="ChEBI" id="CHEBI:64074"/>
        <dbReference type="ChEBI" id="CHEBI:456215"/>
        <dbReference type="ChEBI" id="CHEBI:456216"/>
        <dbReference type="EC" id="4.2.1.136"/>
    </reaction>
</comment>
<proteinExistence type="inferred from homology"/>
<dbReference type="InterPro" id="IPR036652">
    <property type="entry name" value="YjeF_N_dom_sf"/>
</dbReference>
<keyword evidence="11" id="KW-0521">NADP</keyword>
<dbReference type="HAMAP" id="MF_01966">
    <property type="entry name" value="NADHX_epimerase"/>
    <property type="match status" value="1"/>
</dbReference>
<feature type="transmembrane region" description="Helical" evidence="21">
    <location>
        <begin position="261"/>
        <end position="281"/>
    </location>
</feature>
<keyword evidence="13" id="KW-0520">NAD</keyword>
<keyword evidence="21" id="KW-1133">Transmembrane helix</keyword>
<dbReference type="InterPro" id="IPR030677">
    <property type="entry name" value="Nnr"/>
</dbReference>
<evidence type="ECO:0000256" key="17">
    <source>
        <dbReference type="ARBA" id="ARBA00025153"/>
    </source>
</evidence>
<evidence type="ECO:0000256" key="2">
    <source>
        <dbReference type="ARBA" id="ARBA00000909"/>
    </source>
</evidence>
<accession>A0A3B0YGN7</accession>
<evidence type="ECO:0000256" key="15">
    <source>
        <dbReference type="ARBA" id="ARBA00023239"/>
    </source>
</evidence>
<keyword evidence="10" id="KW-0067">ATP-binding</keyword>
<comment type="similarity">
    <text evidence="4">In the N-terminal section; belongs to the NnrE/AIBP family.</text>
</comment>
<evidence type="ECO:0000256" key="10">
    <source>
        <dbReference type="ARBA" id="ARBA00022840"/>
    </source>
</evidence>
<evidence type="ECO:0000256" key="7">
    <source>
        <dbReference type="ARBA" id="ARBA00013129"/>
    </source>
</evidence>
<evidence type="ECO:0000256" key="1">
    <source>
        <dbReference type="ARBA" id="ARBA00000013"/>
    </source>
</evidence>
<evidence type="ECO:0000256" key="5">
    <source>
        <dbReference type="ARBA" id="ARBA00009524"/>
    </source>
</evidence>
<dbReference type="GO" id="GO:0110051">
    <property type="term" value="P:metabolite repair"/>
    <property type="evidence" value="ECO:0007669"/>
    <property type="project" value="TreeGrafter"/>
</dbReference>
<dbReference type="PROSITE" id="PS51383">
    <property type="entry name" value="YJEF_C_3"/>
    <property type="match status" value="1"/>
</dbReference>
<gene>
    <name evidence="24" type="ORF">MNBD_GAMMA12-3323</name>
</gene>
<reference evidence="24" key="1">
    <citation type="submission" date="2018-06" db="EMBL/GenBank/DDBJ databases">
        <authorList>
            <person name="Zhirakovskaya E."/>
        </authorList>
    </citation>
    <scope>NUCLEOTIDE SEQUENCE</scope>
</reference>
<evidence type="ECO:0000259" key="22">
    <source>
        <dbReference type="PROSITE" id="PS51383"/>
    </source>
</evidence>
<comment type="catalytic activity">
    <reaction evidence="1">
        <text>(6R)-NADHX = (6S)-NADHX</text>
        <dbReference type="Rhea" id="RHEA:32215"/>
        <dbReference type="ChEBI" id="CHEBI:64074"/>
        <dbReference type="ChEBI" id="CHEBI:64075"/>
        <dbReference type="EC" id="5.1.99.6"/>
    </reaction>
</comment>
<dbReference type="EC" id="4.2.1.136" evidence="7"/>
<comment type="function">
    <text evidence="17">Bifunctional enzyme that catalyzes the epimerization of the S- and R-forms of NAD(P)HX and the dehydration of the S-form of NAD(P)HX at the expense of ADP, which is converted to AMP. This allows the repair of both epimers of NAD(P)HX, a damaged form of NAD(P)H that is a result of enzymatic or heat-dependent hydration.</text>
</comment>
<dbReference type="Pfam" id="PF01256">
    <property type="entry name" value="Carb_kinase"/>
    <property type="match status" value="1"/>
</dbReference>
<comment type="catalytic activity">
    <reaction evidence="20">
        <text>(6S)-NADPHX + ADP = AMP + phosphate + NADPH + H(+)</text>
        <dbReference type="Rhea" id="RHEA:32235"/>
        <dbReference type="ChEBI" id="CHEBI:15378"/>
        <dbReference type="ChEBI" id="CHEBI:43474"/>
        <dbReference type="ChEBI" id="CHEBI:57783"/>
        <dbReference type="ChEBI" id="CHEBI:64076"/>
        <dbReference type="ChEBI" id="CHEBI:456215"/>
        <dbReference type="ChEBI" id="CHEBI:456216"/>
        <dbReference type="EC" id="4.2.1.136"/>
    </reaction>
</comment>
<dbReference type="PROSITE" id="PS51385">
    <property type="entry name" value="YJEF_N"/>
    <property type="match status" value="1"/>
</dbReference>
<dbReference type="CDD" id="cd01171">
    <property type="entry name" value="YXKO-related"/>
    <property type="match status" value="1"/>
</dbReference>
<dbReference type="PANTHER" id="PTHR12592:SF0">
    <property type="entry name" value="ATP-DEPENDENT (S)-NAD(P)H-HYDRATE DEHYDRATASE"/>
    <property type="match status" value="1"/>
</dbReference>
<dbReference type="InterPro" id="IPR000631">
    <property type="entry name" value="CARKD"/>
</dbReference>
<dbReference type="SUPFAM" id="SSF53613">
    <property type="entry name" value="Ribokinase-like"/>
    <property type="match status" value="1"/>
</dbReference>